<keyword evidence="2" id="KW-0805">Transcription regulation</keyword>
<comment type="similarity">
    <text evidence="1">Belongs to the LysR transcriptional regulatory family.</text>
</comment>
<dbReference type="Pfam" id="PF00126">
    <property type="entry name" value="HTH_1"/>
    <property type="match status" value="1"/>
</dbReference>
<dbReference type="PROSITE" id="PS50931">
    <property type="entry name" value="HTH_LYSR"/>
    <property type="match status" value="1"/>
</dbReference>
<dbReference type="PANTHER" id="PTHR30126:SF77">
    <property type="entry name" value="TRANSCRIPTIONAL REGULATORY PROTEIN"/>
    <property type="match status" value="1"/>
</dbReference>
<dbReference type="InterPro" id="IPR000847">
    <property type="entry name" value="LysR_HTH_N"/>
</dbReference>
<evidence type="ECO:0000256" key="1">
    <source>
        <dbReference type="ARBA" id="ARBA00009437"/>
    </source>
</evidence>
<keyword evidence="3" id="KW-0238">DNA-binding</keyword>
<protein>
    <submittedName>
        <fullName evidence="6">LysR family transcriptional regulator</fullName>
    </submittedName>
</protein>
<evidence type="ECO:0000259" key="5">
    <source>
        <dbReference type="PROSITE" id="PS50931"/>
    </source>
</evidence>
<evidence type="ECO:0000313" key="7">
    <source>
        <dbReference type="Proteomes" id="UP001239909"/>
    </source>
</evidence>
<evidence type="ECO:0000256" key="4">
    <source>
        <dbReference type="ARBA" id="ARBA00023163"/>
    </source>
</evidence>
<organism evidence="6 7">
    <name type="scientific">Paralimibaculum aggregatum</name>
    <dbReference type="NCBI Taxonomy" id="3036245"/>
    <lineage>
        <taxon>Bacteria</taxon>
        <taxon>Pseudomonadati</taxon>
        <taxon>Pseudomonadota</taxon>
        <taxon>Alphaproteobacteria</taxon>
        <taxon>Rhodobacterales</taxon>
        <taxon>Paracoccaceae</taxon>
        <taxon>Paralimibaculum</taxon>
    </lineage>
</organism>
<dbReference type="InterPro" id="IPR036388">
    <property type="entry name" value="WH-like_DNA-bd_sf"/>
</dbReference>
<dbReference type="Pfam" id="PF03466">
    <property type="entry name" value="LysR_substrate"/>
    <property type="match status" value="1"/>
</dbReference>
<dbReference type="InterPro" id="IPR036390">
    <property type="entry name" value="WH_DNA-bd_sf"/>
</dbReference>
<proteinExistence type="inferred from homology"/>
<evidence type="ECO:0000256" key="2">
    <source>
        <dbReference type="ARBA" id="ARBA00023015"/>
    </source>
</evidence>
<dbReference type="Gene3D" id="3.40.190.10">
    <property type="entry name" value="Periplasmic binding protein-like II"/>
    <property type="match status" value="2"/>
</dbReference>
<dbReference type="SUPFAM" id="SSF46785">
    <property type="entry name" value="Winged helix' DNA-binding domain"/>
    <property type="match status" value="1"/>
</dbReference>
<accession>A0ABQ6LRN2</accession>
<reference evidence="6 7" key="1">
    <citation type="submission" date="2023-04" db="EMBL/GenBank/DDBJ databases">
        <title>Marinoamorphus aggregata gen. nov., sp. Nov., isolate from tissue of brittle star Ophioplocus japonicus.</title>
        <authorList>
            <person name="Kawano K."/>
            <person name="Sawayama S."/>
            <person name="Nakagawa S."/>
        </authorList>
    </citation>
    <scope>NUCLEOTIDE SEQUENCE [LARGE SCALE GENOMIC DNA]</scope>
    <source>
        <strain evidence="6 7">NKW23</strain>
    </source>
</reference>
<dbReference type="PANTHER" id="PTHR30126">
    <property type="entry name" value="HTH-TYPE TRANSCRIPTIONAL REGULATOR"/>
    <property type="match status" value="1"/>
</dbReference>
<comment type="caution">
    <text evidence="6">The sequence shown here is derived from an EMBL/GenBank/DDBJ whole genome shotgun (WGS) entry which is preliminary data.</text>
</comment>
<gene>
    <name evidence="6" type="ORF">LNKW23_31750</name>
</gene>
<evidence type="ECO:0000313" key="6">
    <source>
        <dbReference type="EMBL" id="GMG83961.1"/>
    </source>
</evidence>
<evidence type="ECO:0000256" key="3">
    <source>
        <dbReference type="ARBA" id="ARBA00023125"/>
    </source>
</evidence>
<sequence>MDLRQLETFRCVARLGSFTQAAHQLNTTQSNVSLRIADLERDLGVELLDRSRRQVRVTAKGRDLLRYAAEIALLVDELQMTVGNPRSISGSLRICAAELIALTWLPALIADLAKRYPRLEIDLEVGLSGDVPDRLRNGAIDIAFVPLAEQPEPDIAAEVLSTIRFGYHCAPDFEMRAGPLSPDDFRALSVISLGPGSTISSIEQRWLGQASRQPQHLQRSNSMEISAGLIRSGLGVGLLPIDFYRDESRNGRLQVLQVDPPIPLIPFYALHLAAGAPPIIDTIKAMAREASADPWTR</sequence>
<keyword evidence="7" id="KW-1185">Reference proteome</keyword>
<dbReference type="RefSeq" id="WP_285672839.1">
    <property type="nucleotide sequence ID" value="NZ_BSYI01000027.1"/>
</dbReference>
<dbReference type="InterPro" id="IPR005119">
    <property type="entry name" value="LysR_subst-bd"/>
</dbReference>
<dbReference type="SUPFAM" id="SSF53850">
    <property type="entry name" value="Periplasmic binding protein-like II"/>
    <property type="match status" value="1"/>
</dbReference>
<dbReference type="CDD" id="cd05466">
    <property type="entry name" value="PBP2_LTTR_substrate"/>
    <property type="match status" value="1"/>
</dbReference>
<dbReference type="PRINTS" id="PR00039">
    <property type="entry name" value="HTHLYSR"/>
</dbReference>
<name>A0ABQ6LRN2_9RHOB</name>
<dbReference type="Gene3D" id="1.10.10.10">
    <property type="entry name" value="Winged helix-like DNA-binding domain superfamily/Winged helix DNA-binding domain"/>
    <property type="match status" value="1"/>
</dbReference>
<keyword evidence="4" id="KW-0804">Transcription</keyword>
<dbReference type="EMBL" id="BSYI01000027">
    <property type="protein sequence ID" value="GMG83961.1"/>
    <property type="molecule type" value="Genomic_DNA"/>
</dbReference>
<feature type="domain" description="HTH lysR-type" evidence="5">
    <location>
        <begin position="1"/>
        <end position="58"/>
    </location>
</feature>
<dbReference type="Proteomes" id="UP001239909">
    <property type="component" value="Unassembled WGS sequence"/>
</dbReference>